<sequence>MIQDVAHVSVSKKLYDLLVPQNVTILEMSKIYKALGMLALLKNAFYQIGLLPIN</sequence>
<proteinExistence type="predicted"/>
<evidence type="ECO:0000313" key="1">
    <source>
        <dbReference type="EMBL" id="NQE38106.1"/>
    </source>
</evidence>
<keyword evidence="2" id="KW-1185">Reference proteome</keyword>
<organism evidence="1 2">
    <name type="scientific">Microcoleus asticus IPMA8</name>
    <dbReference type="NCBI Taxonomy" id="2563858"/>
    <lineage>
        <taxon>Bacteria</taxon>
        <taxon>Bacillati</taxon>
        <taxon>Cyanobacteriota</taxon>
        <taxon>Cyanophyceae</taxon>
        <taxon>Oscillatoriophycideae</taxon>
        <taxon>Oscillatoriales</taxon>
        <taxon>Microcoleaceae</taxon>
        <taxon>Microcoleus</taxon>
        <taxon>Microcoleus asticus</taxon>
    </lineage>
</organism>
<dbReference type="EMBL" id="SRRZ01000180">
    <property type="protein sequence ID" value="NQE38106.1"/>
    <property type="molecule type" value="Genomic_DNA"/>
</dbReference>
<accession>A0ABX2D6B5</accession>
<protein>
    <submittedName>
        <fullName evidence="1">Uncharacterized protein</fullName>
    </submittedName>
</protein>
<evidence type="ECO:0000313" key="2">
    <source>
        <dbReference type="Proteomes" id="UP000702425"/>
    </source>
</evidence>
<name>A0ABX2D6B5_9CYAN</name>
<comment type="caution">
    <text evidence="1">The sequence shown here is derived from an EMBL/GenBank/DDBJ whole genome shotgun (WGS) entry which is preliminary data.</text>
</comment>
<dbReference type="Proteomes" id="UP000702425">
    <property type="component" value="Unassembled WGS sequence"/>
</dbReference>
<reference evidence="1 2" key="1">
    <citation type="journal article" date="2020" name="Sci. Rep.">
        <title>A novel cyanobacterial geosmin producer, revising GeoA distribution and dispersion patterns in Bacteria.</title>
        <authorList>
            <person name="Churro C."/>
            <person name="Semedo-Aguiar A.P."/>
            <person name="Silva A.D."/>
            <person name="Pereira-Leal J.B."/>
            <person name="Leite R.B."/>
        </authorList>
    </citation>
    <scope>NUCLEOTIDE SEQUENCE [LARGE SCALE GENOMIC DNA]</scope>
    <source>
        <strain evidence="1 2">IPMA8</strain>
    </source>
</reference>
<gene>
    <name evidence="1" type="ORF">E5S67_05890</name>
</gene>